<dbReference type="Proteomes" id="UP001296873">
    <property type="component" value="Unassembled WGS sequence"/>
</dbReference>
<proteinExistence type="predicted"/>
<comment type="caution">
    <text evidence="4">The sequence shown here is derived from an EMBL/GenBank/DDBJ whole genome shotgun (WGS) entry which is preliminary data.</text>
</comment>
<dbReference type="SUPFAM" id="SSF53474">
    <property type="entry name" value="alpha/beta-Hydrolases"/>
    <property type="match status" value="1"/>
</dbReference>
<dbReference type="PROSITE" id="PS51257">
    <property type="entry name" value="PROKAR_LIPOPROTEIN"/>
    <property type="match status" value="1"/>
</dbReference>
<name>A0ABS1DK53_9PROT</name>
<feature type="signal peptide" evidence="2">
    <location>
        <begin position="1"/>
        <end position="32"/>
    </location>
</feature>
<evidence type="ECO:0000256" key="2">
    <source>
        <dbReference type="SAM" id="SignalP"/>
    </source>
</evidence>
<protein>
    <recommendedName>
        <fullName evidence="3">BD-FAE-like domain-containing protein</fullName>
    </recommendedName>
</protein>
<organism evidence="4 5">
    <name type="scientific">Rhodovibrio sodomensis</name>
    <dbReference type="NCBI Taxonomy" id="1088"/>
    <lineage>
        <taxon>Bacteria</taxon>
        <taxon>Pseudomonadati</taxon>
        <taxon>Pseudomonadota</taxon>
        <taxon>Alphaproteobacteria</taxon>
        <taxon>Rhodospirillales</taxon>
        <taxon>Rhodovibrionaceae</taxon>
        <taxon>Rhodovibrio</taxon>
    </lineage>
</organism>
<sequence length="318" mass="33350">MLPRFRCPIRRPTARRLKAFLPAAALGGLAAACSPLGTIDALTAYDAGAAKVADGVAYGPAARQRLDVYAPVETGAPATAETGAGDRRHPVVVFVYGGSWAGGDRRHYGFLGHALAARGFVTVVPDYRLVPEVTYPAFVEDAAAAVRWARAHAGRYGGDPGRLAVAGHSAGAYNAVMLATDPQYTDPDSPDHLPLDAAVGLAGPYDFLPLDVDVTRRAFAGTPDLPATQPVNIVTGQGPALLLAHGADDTTVRPANSRALAQAARAHGRAVTLTIYPETGHAEILLAFSRLFRGEPPVLADVTAFLRRELTPRAVPTR</sequence>
<keyword evidence="2" id="KW-0732">Signal</keyword>
<evidence type="ECO:0000313" key="5">
    <source>
        <dbReference type="Proteomes" id="UP001296873"/>
    </source>
</evidence>
<reference evidence="4 5" key="1">
    <citation type="journal article" date="2020" name="Microorganisms">
        <title>Osmotic Adaptation and Compatible Solute Biosynthesis of Phototrophic Bacteria as Revealed from Genome Analyses.</title>
        <authorList>
            <person name="Imhoff J.F."/>
            <person name="Rahn T."/>
            <person name="Kunzel S."/>
            <person name="Keller A."/>
            <person name="Neulinger S.C."/>
        </authorList>
    </citation>
    <scope>NUCLEOTIDE SEQUENCE [LARGE SCALE GENOMIC DNA]</scope>
    <source>
        <strain evidence="4 5">DSM 9895</strain>
    </source>
</reference>
<dbReference type="InterPro" id="IPR050300">
    <property type="entry name" value="GDXG_lipolytic_enzyme"/>
</dbReference>
<evidence type="ECO:0000313" key="4">
    <source>
        <dbReference type="EMBL" id="MBK1670297.1"/>
    </source>
</evidence>
<dbReference type="PANTHER" id="PTHR48081:SF33">
    <property type="entry name" value="KYNURENINE FORMAMIDASE"/>
    <property type="match status" value="1"/>
</dbReference>
<feature type="domain" description="BD-FAE-like" evidence="3">
    <location>
        <begin position="87"/>
        <end position="262"/>
    </location>
</feature>
<accession>A0ABS1DK53</accession>
<keyword evidence="1" id="KW-0378">Hydrolase</keyword>
<evidence type="ECO:0000256" key="1">
    <source>
        <dbReference type="ARBA" id="ARBA00022801"/>
    </source>
</evidence>
<dbReference type="PANTHER" id="PTHR48081">
    <property type="entry name" value="AB HYDROLASE SUPERFAMILY PROTEIN C4A8.06C"/>
    <property type="match status" value="1"/>
</dbReference>
<keyword evidence="5" id="KW-1185">Reference proteome</keyword>
<dbReference type="InterPro" id="IPR029058">
    <property type="entry name" value="AB_hydrolase_fold"/>
</dbReference>
<gene>
    <name evidence="4" type="ORF">CKO28_19925</name>
</gene>
<dbReference type="InterPro" id="IPR049492">
    <property type="entry name" value="BD-FAE-like_dom"/>
</dbReference>
<dbReference type="Gene3D" id="3.40.50.1820">
    <property type="entry name" value="alpha/beta hydrolase"/>
    <property type="match status" value="1"/>
</dbReference>
<dbReference type="Pfam" id="PF20434">
    <property type="entry name" value="BD-FAE"/>
    <property type="match status" value="1"/>
</dbReference>
<dbReference type="EMBL" id="NRRL01000086">
    <property type="protein sequence ID" value="MBK1670297.1"/>
    <property type="molecule type" value="Genomic_DNA"/>
</dbReference>
<feature type="chain" id="PRO_5046975666" description="BD-FAE-like domain-containing protein" evidence="2">
    <location>
        <begin position="33"/>
        <end position="318"/>
    </location>
</feature>
<evidence type="ECO:0000259" key="3">
    <source>
        <dbReference type="Pfam" id="PF20434"/>
    </source>
</evidence>